<reference evidence="1 2" key="1">
    <citation type="submission" date="2023-08" db="EMBL/GenBank/DDBJ databases">
        <title>A Necator americanus chromosomal reference genome.</title>
        <authorList>
            <person name="Ilik V."/>
            <person name="Petrzelkova K.J."/>
            <person name="Pardy F."/>
            <person name="Fuh T."/>
            <person name="Niatou-Singa F.S."/>
            <person name="Gouil Q."/>
            <person name="Baker L."/>
            <person name="Ritchie M.E."/>
            <person name="Jex A.R."/>
            <person name="Gazzola D."/>
            <person name="Li H."/>
            <person name="Toshio Fujiwara R."/>
            <person name="Zhan B."/>
            <person name="Aroian R.V."/>
            <person name="Pafco B."/>
            <person name="Schwarz E.M."/>
        </authorList>
    </citation>
    <scope>NUCLEOTIDE SEQUENCE [LARGE SCALE GENOMIC DNA]</scope>
    <source>
        <strain evidence="1 2">Aroian</strain>
        <tissue evidence="1">Whole animal</tissue>
    </source>
</reference>
<dbReference type="EMBL" id="JAVFWL010000004">
    <property type="protein sequence ID" value="KAK6751181.1"/>
    <property type="molecule type" value="Genomic_DNA"/>
</dbReference>
<dbReference type="InterPro" id="IPR016024">
    <property type="entry name" value="ARM-type_fold"/>
</dbReference>
<dbReference type="SUPFAM" id="SSF48371">
    <property type="entry name" value="ARM repeat"/>
    <property type="match status" value="1"/>
</dbReference>
<keyword evidence="2" id="KW-1185">Reference proteome</keyword>
<sequence>MSDVSNSFSAWETLPEDEPPLCIAVRRAVSPPRHYEASARNTSHVDADVLEDVHCVLSNKEFSPATRLAAAKVLVHAQNIHGGDEVTSRHPGVDWVVLTAMLEAADIEHTAKIIKIWMVCFEKRRIYDSDDEAMFLATLARILTKKAGELVTFFAEEEMKSLRRNVLITYVLLAEMERGSKFFETAVHFVVKTSSEEEKHVHFCLDELAVHLRGRYGILKIFLRENSLPEIENVVEKICRQLKQQLHSQLITNAAADLIAALVLRFPTSTGLLKLFSENITHHLKCIRSNVLRWFGRIDVTEESCQFFFTLRDFLRERFLNIDEDLWPPHIWETEDVSCIDPRWDCEEAEDVLWEADRALDAYLNVSSVLQQRFHHELDQNDILIRAGLKWHLPEIRLSSLRIWTTCLGKTLGQSENSRILEEFILSNGMSSSTNLRKAVETASSSCSMSEGGLSKWNKMLETMKMQTKLDEEQRGTSYLPDELSDTELLPLPAPEQAKERLEEFLRISGSVDAKTCPDFPVLYENLSKAGYNQRVFARFIIDLINLIISHEDAVTALDLVSGAVTRCRLKVVVDQGCAAIDEILSQQHSEEHFFFLIEYRYCWAMNRLIASNTQCRTLPLSRILWSVCERSRDLLQICFESCRSTLSNSFLDSKVHERVLKTLKLFASKADCKMPADFVEFLFWHCVDAQKHSEFLVRSAATILFGFVVRYITKSRIVPAFFIVSTRGKFWREMAKRCSSLSKLPSLQRILLLSFLARLTLGHIQCYSATVKEEIQSLMSSVTGLLRHTKDIRERRFCLEIAVAMSPTTAHNDVLKLLKQRNRDDEGHLLRADCDFLEYDLKTFDGARDFPECREVPVDLNQSPYVKLIESSRTSNHEEVLAEIQKIFASVKSHSAELEFQALAMALTRVAVNIRKAVNVNKSTRSQLVAQCCAILNHPWCSSRAASIISRVPVCLGLTRNYLQGRYTEEVLKEWESSAPE</sequence>
<accession>A0ABR1DNY4</accession>
<organism evidence="1 2">
    <name type="scientific">Necator americanus</name>
    <name type="common">Human hookworm</name>
    <dbReference type="NCBI Taxonomy" id="51031"/>
    <lineage>
        <taxon>Eukaryota</taxon>
        <taxon>Metazoa</taxon>
        <taxon>Ecdysozoa</taxon>
        <taxon>Nematoda</taxon>
        <taxon>Chromadorea</taxon>
        <taxon>Rhabditida</taxon>
        <taxon>Rhabditina</taxon>
        <taxon>Rhabditomorpha</taxon>
        <taxon>Strongyloidea</taxon>
        <taxon>Ancylostomatidae</taxon>
        <taxon>Bunostominae</taxon>
        <taxon>Necator</taxon>
    </lineage>
</organism>
<evidence type="ECO:0000313" key="1">
    <source>
        <dbReference type="EMBL" id="KAK6751181.1"/>
    </source>
</evidence>
<proteinExistence type="predicted"/>
<name>A0ABR1DNY4_NECAM</name>
<gene>
    <name evidence="1" type="primary">Necator_chrIV.g16180</name>
    <name evidence="1" type="ORF">RB195_002884</name>
</gene>
<comment type="caution">
    <text evidence="1">The sequence shown here is derived from an EMBL/GenBank/DDBJ whole genome shotgun (WGS) entry which is preliminary data.</text>
</comment>
<dbReference type="Proteomes" id="UP001303046">
    <property type="component" value="Unassembled WGS sequence"/>
</dbReference>
<protein>
    <submittedName>
        <fullName evidence="1">Uncharacterized protein</fullName>
    </submittedName>
</protein>
<evidence type="ECO:0000313" key="2">
    <source>
        <dbReference type="Proteomes" id="UP001303046"/>
    </source>
</evidence>